<proteinExistence type="predicted"/>
<evidence type="ECO:0000313" key="2">
    <source>
        <dbReference type="Proteomes" id="UP001549119"/>
    </source>
</evidence>
<comment type="caution">
    <text evidence="1">The sequence shown here is derived from an EMBL/GenBank/DDBJ whole genome shotgun (WGS) entry which is preliminary data.</text>
</comment>
<gene>
    <name evidence="1" type="ORF">ABIC20_005957</name>
</gene>
<organism evidence="1 2">
    <name type="scientific">Methylobacterium radiotolerans</name>
    <dbReference type="NCBI Taxonomy" id="31998"/>
    <lineage>
        <taxon>Bacteria</taxon>
        <taxon>Pseudomonadati</taxon>
        <taxon>Pseudomonadota</taxon>
        <taxon>Alphaproteobacteria</taxon>
        <taxon>Hyphomicrobiales</taxon>
        <taxon>Methylobacteriaceae</taxon>
        <taxon>Methylobacterium</taxon>
    </lineage>
</organism>
<dbReference type="Proteomes" id="UP001549119">
    <property type="component" value="Unassembled WGS sequence"/>
</dbReference>
<name>A0ABV2NQ81_9HYPH</name>
<dbReference type="RefSeq" id="WP_209650316.1">
    <property type="nucleotide sequence ID" value="NZ_JBEPNV010000001.1"/>
</dbReference>
<sequence>MGEPERFITSAALSRGAQEKIEAMKEQLLIAFVNRLGGSLTLPVDEINGTDAFHFVIGADAAAGIFTFRVVRKEVRQ</sequence>
<keyword evidence="2" id="KW-1185">Reference proteome</keyword>
<protein>
    <submittedName>
        <fullName evidence="1">Uncharacterized protein</fullName>
    </submittedName>
</protein>
<reference evidence="1 2" key="1">
    <citation type="submission" date="2024-06" db="EMBL/GenBank/DDBJ databases">
        <title>Genomics of switchgrass bacterial isolates.</title>
        <authorList>
            <person name="Shade A."/>
        </authorList>
    </citation>
    <scope>NUCLEOTIDE SEQUENCE [LARGE SCALE GENOMIC DNA]</scope>
    <source>
        <strain evidence="1 2">PvP084</strain>
    </source>
</reference>
<evidence type="ECO:0000313" key="1">
    <source>
        <dbReference type="EMBL" id="MET3868648.1"/>
    </source>
</evidence>
<accession>A0ABV2NQ81</accession>
<dbReference type="EMBL" id="JBEPNW010000002">
    <property type="protein sequence ID" value="MET3868648.1"/>
    <property type="molecule type" value="Genomic_DNA"/>
</dbReference>